<sequence length="523" mass="58253">MAFSAKDHNLVDKGRVSTYGGSTLDSSHNPGNNMFTYASFFKDIHNQKRTPFEVAPSIVDNGSSPGKALDFTSTFVEATDDFSFIIDCSQFIGMVFKEKTLPSCLRAQYPKGLGIRHRMVGKNHKVIEMNFPTEQDCMEALGKEFVLQGKTIQVSKALDKNANVVRVTVSAIPYKPVEFLKPLLIQTFEQYGDILNVGLCHSKDGNWFTGRGFVTLNMDKSKQYEAELAPQIPFGDFPEKIRLVWTNMQPICKDCHTDEHVKADCPRAKKKACHKCGSLEHLIAQCPRAHWNRKKDQTTQERRRNSVTKESNPSSKPTGREVNLLELMNVKQPKYLAKKKDVDVAEDAMETDDESTTPEQEAQEPADSIHQEEVAPVDSVESVEPQTAALPSVAPTTVFDPPSTVEPYQDDSLDDKEPASKDEQETVHLTSEESEYEGGDTSESSVEYTNYRDKYNLSKGKKKTSTAEGDTAQEASQKRSIRELASTPPGSDQEGSAKKVSKQQEDSHMDEAEQGNSTTTKSL</sequence>
<feature type="compositionally biased region" description="Polar residues" evidence="1">
    <location>
        <begin position="308"/>
        <end position="317"/>
    </location>
</feature>
<name>A0AAN7DN88_9FUNG</name>
<feature type="domain" description="CCHC-type" evidence="2">
    <location>
        <begin position="251"/>
        <end position="267"/>
    </location>
</feature>
<accession>A0AAN7DN88</accession>
<feature type="region of interest" description="Disordered" evidence="1">
    <location>
        <begin position="341"/>
        <end position="523"/>
    </location>
</feature>
<dbReference type="Gene3D" id="4.10.60.10">
    <property type="entry name" value="Zinc finger, CCHC-type"/>
    <property type="match status" value="1"/>
</dbReference>
<evidence type="ECO:0000313" key="5">
    <source>
        <dbReference type="Proteomes" id="UP001304243"/>
    </source>
</evidence>
<evidence type="ECO:0000259" key="2">
    <source>
        <dbReference type="SMART" id="SM00343"/>
    </source>
</evidence>
<reference evidence="3 5" key="1">
    <citation type="submission" date="2022-11" db="EMBL/GenBank/DDBJ databases">
        <title>Mucor velutinosus strain NIH1002 WGS.</title>
        <authorList>
            <person name="Subramanian P."/>
            <person name="Mullikin J.C."/>
            <person name="Segre J.A."/>
            <person name="Zelazny A.M."/>
        </authorList>
    </citation>
    <scope>NUCLEOTIDE SEQUENCE [LARGE SCALE GENOMIC DNA]</scope>
    <source>
        <strain evidence="3 5">NIH1002</strain>
    </source>
</reference>
<keyword evidence="5" id="KW-1185">Reference proteome</keyword>
<feature type="compositionally biased region" description="Basic and acidic residues" evidence="1">
    <location>
        <begin position="415"/>
        <end position="426"/>
    </location>
</feature>
<evidence type="ECO:0000313" key="3">
    <source>
        <dbReference type="EMBL" id="KAK4517815.1"/>
    </source>
</evidence>
<feature type="region of interest" description="Disordered" evidence="1">
    <location>
        <begin position="291"/>
        <end position="326"/>
    </location>
</feature>
<dbReference type="EMBL" id="JASEJX010000013">
    <property type="protein sequence ID" value="KAK4517815.1"/>
    <property type="molecule type" value="Genomic_DNA"/>
</dbReference>
<proteinExistence type="predicted"/>
<feature type="compositionally biased region" description="Polar residues" evidence="1">
    <location>
        <begin position="514"/>
        <end position="523"/>
    </location>
</feature>
<dbReference type="GeneID" id="89944863"/>
<dbReference type="GO" id="GO:0008270">
    <property type="term" value="F:zinc ion binding"/>
    <property type="evidence" value="ECO:0007669"/>
    <property type="project" value="InterPro"/>
</dbReference>
<feature type="compositionally biased region" description="Acidic residues" evidence="1">
    <location>
        <begin position="344"/>
        <end position="364"/>
    </location>
</feature>
<dbReference type="SMART" id="SM00343">
    <property type="entry name" value="ZnF_C2HC"/>
    <property type="match status" value="2"/>
</dbReference>
<dbReference type="RefSeq" id="XP_064684481.1">
    <property type="nucleotide sequence ID" value="XM_064820561.1"/>
</dbReference>
<dbReference type="InterPro" id="IPR001878">
    <property type="entry name" value="Znf_CCHC"/>
</dbReference>
<dbReference type="Proteomes" id="UP001304243">
    <property type="component" value="Unassembled WGS sequence"/>
</dbReference>
<dbReference type="SUPFAM" id="SSF57756">
    <property type="entry name" value="Retrovirus zinc finger-like domains"/>
    <property type="match status" value="1"/>
</dbReference>
<dbReference type="AlphaFoldDB" id="A0AAN7DN88"/>
<dbReference type="InterPro" id="IPR036875">
    <property type="entry name" value="Znf_CCHC_sf"/>
</dbReference>
<dbReference type="GO" id="GO:0003676">
    <property type="term" value="F:nucleic acid binding"/>
    <property type="evidence" value="ECO:0007669"/>
    <property type="project" value="InterPro"/>
</dbReference>
<protein>
    <submittedName>
        <fullName evidence="3">COPII subunit</fullName>
    </submittedName>
</protein>
<feature type="domain" description="CCHC-type" evidence="2">
    <location>
        <begin position="272"/>
        <end position="288"/>
    </location>
</feature>
<organism evidence="3 5">
    <name type="scientific">Mucor velutinosus</name>
    <dbReference type="NCBI Taxonomy" id="708070"/>
    <lineage>
        <taxon>Eukaryota</taxon>
        <taxon>Fungi</taxon>
        <taxon>Fungi incertae sedis</taxon>
        <taxon>Mucoromycota</taxon>
        <taxon>Mucoromycotina</taxon>
        <taxon>Mucoromycetes</taxon>
        <taxon>Mucorales</taxon>
        <taxon>Mucorineae</taxon>
        <taxon>Mucoraceae</taxon>
        <taxon>Mucor</taxon>
    </lineage>
</organism>
<feature type="compositionally biased region" description="Basic and acidic residues" evidence="1">
    <location>
        <begin position="294"/>
        <end position="304"/>
    </location>
</feature>
<comment type="caution">
    <text evidence="3">The sequence shown here is derived from an EMBL/GenBank/DDBJ whole genome shotgun (WGS) entry which is preliminary data.</text>
</comment>
<gene>
    <name evidence="3" type="primary">SEC24_1</name>
    <name evidence="3" type="ORF">ATC70_001161</name>
    <name evidence="4" type="ORF">ATC70_006544</name>
</gene>
<feature type="compositionally biased region" description="Basic and acidic residues" evidence="1">
    <location>
        <begin position="502"/>
        <end position="511"/>
    </location>
</feature>
<evidence type="ECO:0000313" key="4">
    <source>
        <dbReference type="EMBL" id="KAK4520666.1"/>
    </source>
</evidence>
<evidence type="ECO:0000256" key="1">
    <source>
        <dbReference type="SAM" id="MobiDB-lite"/>
    </source>
</evidence>
<dbReference type="EMBL" id="JASEJX010000009">
    <property type="protein sequence ID" value="KAK4520666.1"/>
    <property type="molecule type" value="Genomic_DNA"/>
</dbReference>